<feature type="domain" description="IPT/TIG" evidence="8">
    <location>
        <begin position="84"/>
        <end position="167"/>
    </location>
</feature>
<dbReference type="Gene3D" id="2.60.40.10">
    <property type="entry name" value="Immunoglobulins"/>
    <property type="match status" value="1"/>
</dbReference>
<dbReference type="InterPro" id="IPR002909">
    <property type="entry name" value="IPT_dom"/>
</dbReference>
<evidence type="ECO:0000256" key="2">
    <source>
        <dbReference type="ARBA" id="ARBA00010578"/>
    </source>
</evidence>
<dbReference type="GO" id="GO:0000145">
    <property type="term" value="C:exocyst"/>
    <property type="evidence" value="ECO:0007669"/>
    <property type="project" value="UniProtKB-UniRule"/>
</dbReference>
<evidence type="ECO:0000256" key="5">
    <source>
        <dbReference type="ARBA" id="ARBA00022483"/>
    </source>
</evidence>
<comment type="subunit">
    <text evidence="7">Component of the exocyst complex.</text>
</comment>
<evidence type="ECO:0000259" key="8">
    <source>
        <dbReference type="Pfam" id="PF01833"/>
    </source>
</evidence>
<organism evidence="10 11">
    <name type="scientific">Parascaris univalens</name>
    <name type="common">Nematode worm</name>
    <dbReference type="NCBI Taxonomy" id="6257"/>
    <lineage>
        <taxon>Eukaryota</taxon>
        <taxon>Metazoa</taxon>
        <taxon>Ecdysozoa</taxon>
        <taxon>Nematoda</taxon>
        <taxon>Chromadorea</taxon>
        <taxon>Rhabditida</taxon>
        <taxon>Spirurina</taxon>
        <taxon>Ascaridomorpha</taxon>
        <taxon>Ascaridoidea</taxon>
        <taxon>Ascarididae</taxon>
        <taxon>Parascaris</taxon>
    </lineage>
</organism>
<reference evidence="11" key="1">
    <citation type="submission" date="2022-11" db="UniProtKB">
        <authorList>
            <consortium name="WormBaseParasite"/>
        </authorList>
    </citation>
    <scope>IDENTIFICATION</scope>
</reference>
<evidence type="ECO:0000313" key="11">
    <source>
        <dbReference type="WBParaSite" id="PgR052_g056_t01"/>
    </source>
</evidence>
<dbReference type="CDD" id="cd00603">
    <property type="entry name" value="IPT_PCSR"/>
    <property type="match status" value="1"/>
</dbReference>
<comment type="function">
    <text evidence="1 7">Component of the exocyst complex involved in the docking of exocytic vesicles with fusion sites on the plasma membrane.</text>
</comment>
<accession>A0A915BQD8</accession>
<dbReference type="GO" id="GO:0015031">
    <property type="term" value="P:protein transport"/>
    <property type="evidence" value="ECO:0007669"/>
    <property type="project" value="UniProtKB-KW"/>
</dbReference>
<keyword evidence="6 7" id="KW-0653">Protein transport</keyword>
<dbReference type="InterPro" id="IPR013783">
    <property type="entry name" value="Ig-like_fold"/>
</dbReference>
<evidence type="ECO:0000256" key="6">
    <source>
        <dbReference type="ARBA" id="ARBA00022927"/>
    </source>
</evidence>
<sequence length="948" mass="106897">MYDEHRSINIISIHTVYNVQQYVVNTTRRALSHVSVRTYVACTSGHKRLSLSTLLAVFSSRKLEFPTAMPEATSGTVVEPVLRPVITGLSPKEGVPGTQIKIRGENLGTGQSDLLALSICGTDCLMSAKWKSPSLIVARVGQAKRGVGEIIILTKSMGRSVSNVTFRVFVVQIGPLEESAVWVDESRTVPAREAIRNIPESTESVDALGLRVEPQKKMDQASLMQMFPEGSGNRRMENFNPAWYLLENHRGTSLEDLRKGLANLTRNAREEEKSSADVHRANLYSLISCVDALAALHDRLQLEKNTRGWPLTKNIHEELVESHSTADSLFHEVLNRKDRADATRNALSVLTRFRFIFFLSSAVDQNLAKGEYSTILNDYTRAKSLFKDTEVPLFREVMHELDSKMEVFKKNMKQRLIDMPTSFEDQSKLIKYLKVLEPESDPAWDCITAYHCWLEDLLWQVQFKHHKIAVAEASGEQKKPTDMFSLVDGSSHSRQDFVQAIVNLVTDKLQTFWKLSQVYSSSATNINYVDRQHDICQMLINTINVSSWLMLNALVPSSVPESVVSQYKEQFVEWPEISSTTLTNQLFASLKIIRNCVSTMLDFNFTNEHLQPLIELCMTIRLKCLSKIVEKTTRGVVALGSKENWKVESVQNDHAKTILPDLFENEVNDSLPSIRQVLSFSGFSGELDLFTREPFRLMLIDLFTIVITSIRDCVENLLQLRTDVRRPSALVGENIVGSKKLLLAICNVEYVLSCSVPALCRRLSENGVKYSDVVFERSRDQLTTFRENLVKNYLQLKCGTFSSIIESAAYDDLPNDDVSDYIKELMMCMVFVQSEICLMAPQVVHEVLSPATQIALGELMEYLGKLDDLSSGQATQLVADVSALEESLQNFLSLESRTVLNSFRAAHMKNLDQTRFQRILRNFRAAMRMAIASLNSEYASAPNDASDV</sequence>
<evidence type="ECO:0000256" key="3">
    <source>
        <dbReference type="ARBA" id="ARBA00017526"/>
    </source>
</evidence>
<evidence type="ECO:0000256" key="4">
    <source>
        <dbReference type="ARBA" id="ARBA00022448"/>
    </source>
</evidence>
<dbReference type="InterPro" id="IPR039481">
    <property type="entry name" value="EXOC2/Sec5_N_dom"/>
</dbReference>
<dbReference type="AlphaFoldDB" id="A0A915BQD8"/>
<proteinExistence type="inferred from homology"/>
<name>A0A915BQD8_PARUN</name>
<dbReference type="PANTHER" id="PTHR13043">
    <property type="entry name" value="EXOCYST COMPLEX COMPONENT SEC5"/>
    <property type="match status" value="1"/>
</dbReference>
<comment type="similarity">
    <text evidence="2 7">Belongs to the SEC5 family.</text>
</comment>
<dbReference type="InterPro" id="IPR014756">
    <property type="entry name" value="Ig_E-set"/>
</dbReference>
<protein>
    <recommendedName>
        <fullName evidence="3 7">Exocyst complex component 2</fullName>
    </recommendedName>
</protein>
<dbReference type="GO" id="GO:0006887">
    <property type="term" value="P:exocytosis"/>
    <property type="evidence" value="ECO:0007669"/>
    <property type="project" value="UniProtKB-KW"/>
</dbReference>
<dbReference type="Pfam" id="PF01833">
    <property type="entry name" value="TIG"/>
    <property type="match status" value="1"/>
</dbReference>
<dbReference type="InterPro" id="IPR029175">
    <property type="entry name" value="EXOC2/Sec5"/>
</dbReference>
<dbReference type="WBParaSite" id="PgR052_g056_t01">
    <property type="protein sequence ID" value="PgR052_g056_t01"/>
    <property type="gene ID" value="PgR052_g056"/>
</dbReference>
<evidence type="ECO:0000256" key="7">
    <source>
        <dbReference type="RuleBase" id="RU365069"/>
    </source>
</evidence>
<feature type="domain" description="Exocyst complex component EXOC2/Sec5 N-terminal" evidence="9">
    <location>
        <begin position="206"/>
        <end position="934"/>
    </location>
</feature>
<dbReference type="FunFam" id="2.60.40.10:FF:000196">
    <property type="entry name" value="Exocyst complex component 2"/>
    <property type="match status" value="1"/>
</dbReference>
<dbReference type="PANTHER" id="PTHR13043:SF1">
    <property type="entry name" value="EXOCYST COMPLEX COMPONENT 2"/>
    <property type="match status" value="1"/>
</dbReference>
<evidence type="ECO:0000256" key="1">
    <source>
        <dbReference type="ARBA" id="ARBA00002660"/>
    </source>
</evidence>
<evidence type="ECO:0000259" key="9">
    <source>
        <dbReference type="Pfam" id="PF15469"/>
    </source>
</evidence>
<keyword evidence="5 7" id="KW-0268">Exocytosis</keyword>
<keyword evidence="10" id="KW-1185">Reference proteome</keyword>
<dbReference type="GO" id="GO:0006893">
    <property type="term" value="P:Golgi to plasma membrane transport"/>
    <property type="evidence" value="ECO:0007669"/>
    <property type="project" value="UniProtKB-UniRule"/>
</dbReference>
<dbReference type="SUPFAM" id="SSF81296">
    <property type="entry name" value="E set domains"/>
    <property type="match status" value="1"/>
</dbReference>
<dbReference type="Proteomes" id="UP000887569">
    <property type="component" value="Unplaced"/>
</dbReference>
<dbReference type="Pfam" id="PF15469">
    <property type="entry name" value="Sec5"/>
    <property type="match status" value="1"/>
</dbReference>
<keyword evidence="4 7" id="KW-0813">Transport</keyword>
<evidence type="ECO:0000313" key="10">
    <source>
        <dbReference type="Proteomes" id="UP000887569"/>
    </source>
</evidence>